<accession>A0A220S2P9</accession>
<keyword evidence="2" id="KW-1185">Reference proteome</keyword>
<protein>
    <submittedName>
        <fullName evidence="1">Uncharacterized protein</fullName>
    </submittedName>
</protein>
<evidence type="ECO:0000313" key="1">
    <source>
        <dbReference type="EMBL" id="ASK27750.1"/>
    </source>
</evidence>
<organism evidence="1 2">
    <name type="scientific">Neisseria chenwenguii</name>
    <dbReference type="NCBI Taxonomy" id="1853278"/>
    <lineage>
        <taxon>Bacteria</taxon>
        <taxon>Pseudomonadati</taxon>
        <taxon>Pseudomonadota</taxon>
        <taxon>Betaproteobacteria</taxon>
        <taxon>Neisseriales</taxon>
        <taxon>Neisseriaceae</taxon>
        <taxon>Neisseria</taxon>
    </lineage>
</organism>
<proteinExistence type="predicted"/>
<dbReference type="Proteomes" id="UP000198238">
    <property type="component" value="Chromosome"/>
</dbReference>
<evidence type="ECO:0000313" key="2">
    <source>
        <dbReference type="Proteomes" id="UP000198238"/>
    </source>
</evidence>
<dbReference type="OrthoDB" id="8611558at2"/>
<name>A0A220S2P9_9NEIS</name>
<dbReference type="KEGG" id="nei:BG910_08365"/>
<dbReference type="AlphaFoldDB" id="A0A220S2P9"/>
<gene>
    <name evidence="1" type="ORF">BG910_08365</name>
</gene>
<dbReference type="RefSeq" id="WP_089036445.1">
    <property type="nucleotide sequence ID" value="NZ_CP022278.1"/>
</dbReference>
<dbReference type="EMBL" id="CP022278">
    <property type="protein sequence ID" value="ASK27750.1"/>
    <property type="molecule type" value="Genomic_DNA"/>
</dbReference>
<reference evidence="1 2" key="1">
    <citation type="submission" date="2017-06" db="EMBL/GenBank/DDBJ databases">
        <title>Neisseria chenwenguii sp. nov., isolated from the intestinal contents of Tibetan Plateau Pika in Yushu, Qinghai Province, China.</title>
        <authorList>
            <person name="Zhang G."/>
        </authorList>
    </citation>
    <scope>NUCLEOTIDE SEQUENCE [LARGE SCALE GENOMIC DNA]</scope>
    <source>
        <strain evidence="1 2">10023</strain>
    </source>
</reference>
<sequence>MLAAFILGFWIIWSSGRDIYAISESLWFTVLIAIVNALVMFQMPVIDNKWLAGYGILWVYTALVFFLVDRFSSSFAATALMAVAAAAGYFFLNDSLPQLVSAVFTKV</sequence>